<dbReference type="InterPro" id="IPR036928">
    <property type="entry name" value="AS_sf"/>
</dbReference>
<dbReference type="RefSeq" id="WP_082443861.1">
    <property type="nucleotide sequence ID" value="NZ_CYHG01000013.1"/>
</dbReference>
<dbReference type="GO" id="GO:0016740">
    <property type="term" value="F:transferase activity"/>
    <property type="evidence" value="ECO:0007669"/>
    <property type="project" value="UniProtKB-KW"/>
</dbReference>
<dbReference type="Proteomes" id="UP000182769">
    <property type="component" value="Unassembled WGS sequence"/>
</dbReference>
<keyword evidence="2" id="KW-0808">Transferase</keyword>
<dbReference type="OrthoDB" id="8872210at2"/>
<dbReference type="PANTHER" id="PTHR11895:SF176">
    <property type="entry name" value="AMIDASE AMID-RELATED"/>
    <property type="match status" value="1"/>
</dbReference>
<proteinExistence type="predicted"/>
<organism evidence="2 3">
    <name type="scientific">Marinomonas fungiae</name>
    <dbReference type="NCBI Taxonomy" id="1137284"/>
    <lineage>
        <taxon>Bacteria</taxon>
        <taxon>Pseudomonadati</taxon>
        <taxon>Pseudomonadota</taxon>
        <taxon>Gammaproteobacteria</taxon>
        <taxon>Oceanospirillales</taxon>
        <taxon>Oceanospirillaceae</taxon>
        <taxon>Marinomonas</taxon>
    </lineage>
</organism>
<accession>A0A0K6IRS3</accession>
<protein>
    <submittedName>
        <fullName evidence="2">Asp-tRNAAsn/Glu-tRNAGln amidotransferase A subunit or related amidase</fullName>
    </submittedName>
</protein>
<sequence>MTDTLPWQLRDYNTYLETVRNAAQADEEHILIAPFVEPTSLSEGVLVGAVVSVKATFDVQGYATTAGTKLLGQVPAEQDADAVARLKAAGASILGHTNMTELAYSGVGLNPHYGTPRNPLNAERIPGGSTSGGAVSVAMGLADIALGTDTGGSLRIPAAFCGLVGFKPTQQSVPRKGCAPLSNSLDSVGPIAEDVATCRLAWQVLSDSQNTDINVQAMTLIVPENFGVDQLDDSIKHGFESVIAQIKANGFNVEQMSIDVFEDYKQLPVWQFSAIESRRHYGQLLDLESEQLDPRVRKRIARGASVSDQEFADTCWRRQQLISQFHKQFDNTVFLLPTVACCAPKFSDFAMDEDFDRINLLCLRNTTFANVIDGCSISLPFSYQDEPMGLLLTAMNGQDTALLALAEQIESVLRR</sequence>
<feature type="domain" description="Amidase" evidence="1">
    <location>
        <begin position="41"/>
        <end position="403"/>
    </location>
</feature>
<dbReference type="EMBL" id="CYHG01000013">
    <property type="protein sequence ID" value="CUB05801.1"/>
    <property type="molecule type" value="Genomic_DNA"/>
</dbReference>
<dbReference type="PANTHER" id="PTHR11895">
    <property type="entry name" value="TRANSAMIDASE"/>
    <property type="match status" value="1"/>
</dbReference>
<name>A0A0K6IRS3_9GAMM</name>
<dbReference type="Gene3D" id="3.90.1300.10">
    <property type="entry name" value="Amidase signature (AS) domain"/>
    <property type="match status" value="1"/>
</dbReference>
<dbReference type="InterPro" id="IPR023631">
    <property type="entry name" value="Amidase_dom"/>
</dbReference>
<evidence type="ECO:0000259" key="1">
    <source>
        <dbReference type="Pfam" id="PF01425"/>
    </source>
</evidence>
<dbReference type="InterPro" id="IPR000120">
    <property type="entry name" value="Amidase"/>
</dbReference>
<reference evidence="3" key="1">
    <citation type="submission" date="2015-08" db="EMBL/GenBank/DDBJ databases">
        <authorList>
            <person name="Varghese N."/>
        </authorList>
    </citation>
    <scope>NUCLEOTIDE SEQUENCE [LARGE SCALE GENOMIC DNA]</scope>
    <source>
        <strain evidence="3">JCM 18476</strain>
    </source>
</reference>
<dbReference type="STRING" id="1137284.GCA_001418205_03195"/>
<dbReference type="AlphaFoldDB" id="A0A0K6IRS3"/>
<evidence type="ECO:0000313" key="3">
    <source>
        <dbReference type="Proteomes" id="UP000182769"/>
    </source>
</evidence>
<gene>
    <name evidence="2" type="ORF">Ga0061065_11313</name>
</gene>
<dbReference type="SUPFAM" id="SSF75304">
    <property type="entry name" value="Amidase signature (AS) enzymes"/>
    <property type="match status" value="1"/>
</dbReference>
<keyword evidence="3" id="KW-1185">Reference proteome</keyword>
<dbReference type="Pfam" id="PF01425">
    <property type="entry name" value="Amidase"/>
    <property type="match status" value="1"/>
</dbReference>
<evidence type="ECO:0000313" key="2">
    <source>
        <dbReference type="EMBL" id="CUB05801.1"/>
    </source>
</evidence>